<evidence type="ECO:0000256" key="1">
    <source>
        <dbReference type="SAM" id="MobiDB-lite"/>
    </source>
</evidence>
<reference evidence="2" key="1">
    <citation type="submission" date="2020-05" db="UniProtKB">
        <authorList>
            <consortium name="EnsemblMetazoa"/>
        </authorList>
    </citation>
    <scope>IDENTIFICATION</scope>
    <source>
        <strain evidence="2">MAF</strain>
    </source>
</reference>
<dbReference type="AlphaFoldDB" id="A0A182UZJ0"/>
<proteinExistence type="predicted"/>
<dbReference type="Proteomes" id="UP000075903">
    <property type="component" value="Unassembled WGS sequence"/>
</dbReference>
<evidence type="ECO:0000313" key="3">
    <source>
        <dbReference type="Proteomes" id="UP000075903"/>
    </source>
</evidence>
<name>A0A182UZJ0_ANOME</name>
<dbReference type="VEuPathDB" id="VectorBase:AMEM006332"/>
<organism evidence="2 3">
    <name type="scientific">Anopheles merus</name>
    <name type="common">Mosquito</name>
    <dbReference type="NCBI Taxonomy" id="30066"/>
    <lineage>
        <taxon>Eukaryota</taxon>
        <taxon>Metazoa</taxon>
        <taxon>Ecdysozoa</taxon>
        <taxon>Arthropoda</taxon>
        <taxon>Hexapoda</taxon>
        <taxon>Insecta</taxon>
        <taxon>Pterygota</taxon>
        <taxon>Neoptera</taxon>
        <taxon>Endopterygota</taxon>
        <taxon>Diptera</taxon>
        <taxon>Nematocera</taxon>
        <taxon>Culicoidea</taxon>
        <taxon>Culicidae</taxon>
        <taxon>Anophelinae</taxon>
        <taxon>Anopheles</taxon>
    </lineage>
</organism>
<accession>A0A182UZJ0</accession>
<feature type="region of interest" description="Disordered" evidence="1">
    <location>
        <begin position="93"/>
        <end position="115"/>
    </location>
</feature>
<evidence type="ECO:0000313" key="2">
    <source>
        <dbReference type="EnsemblMetazoa" id="AMEM006332-PA"/>
    </source>
</evidence>
<protein>
    <submittedName>
        <fullName evidence="2">Uncharacterized protein</fullName>
    </submittedName>
</protein>
<sequence length="289" mass="31468">MRAIKSEPNYYYYHCWRISTITSFSTSASFSSRPGSPGLPGRHLTRITIVSSTSRNSSMATNRARMAISPLLSRAIGQGCSWLGECRRRCGSPSSNESSSRASASSSSPSATSPSSRTVVVCAGFRVPLSSSTAPEVLSTSGAERISALERCGRKDCRVERSEGTGEPGRLTLLRQRESCTLGDSVSRLPISPPPDTSHVTRHWLAPGAPKLVPLHTSGRVAVQLTSAVTSDSLRTIRWTVSWSWQRGRADRREPECCSHSPLADCLSAAVLIDFIKPFTERSYCEEWL</sequence>
<keyword evidence="3" id="KW-1185">Reference proteome</keyword>
<dbReference type="EnsemblMetazoa" id="AMEM006332-RA">
    <property type="protein sequence ID" value="AMEM006332-PA"/>
    <property type="gene ID" value="AMEM006332"/>
</dbReference>